<feature type="chain" id="PRO_5035276309" evidence="1">
    <location>
        <begin position="23"/>
        <end position="822"/>
    </location>
</feature>
<evidence type="ECO:0000256" key="1">
    <source>
        <dbReference type="SAM" id="SignalP"/>
    </source>
</evidence>
<dbReference type="Pfam" id="PF05860">
    <property type="entry name" value="TPS"/>
    <property type="match status" value="1"/>
</dbReference>
<dbReference type="SMART" id="SM00912">
    <property type="entry name" value="Haemagg_act"/>
    <property type="match status" value="1"/>
</dbReference>
<evidence type="ECO:0000313" key="4">
    <source>
        <dbReference type="Proteomes" id="UP000654482"/>
    </source>
</evidence>
<dbReference type="InterPro" id="IPR012334">
    <property type="entry name" value="Pectin_lyas_fold"/>
</dbReference>
<name>A0A8J7AN03_9CYAN</name>
<dbReference type="Gene3D" id="2.160.20.10">
    <property type="entry name" value="Single-stranded right-handed beta-helix, Pectin lyase-like"/>
    <property type="match status" value="2"/>
</dbReference>
<protein>
    <submittedName>
        <fullName evidence="3">S-layer family protein</fullName>
    </submittedName>
</protein>
<feature type="signal peptide" evidence="1">
    <location>
        <begin position="1"/>
        <end position="22"/>
    </location>
</feature>
<dbReference type="Proteomes" id="UP000654482">
    <property type="component" value="Unassembled WGS sequence"/>
</dbReference>
<feature type="domain" description="Filamentous haemagglutinin FhaB/tRNA nuclease CdiA-like TPS" evidence="2">
    <location>
        <begin position="25"/>
        <end position="136"/>
    </location>
</feature>
<dbReference type="RefSeq" id="WP_194027915.1">
    <property type="nucleotide sequence ID" value="NZ_JADEWZ010000003.1"/>
</dbReference>
<reference evidence="3" key="1">
    <citation type="submission" date="2020-10" db="EMBL/GenBank/DDBJ databases">
        <authorList>
            <person name="Castelo-Branco R."/>
            <person name="Eusebio N."/>
            <person name="Adriana R."/>
            <person name="Vieira A."/>
            <person name="Brugerolle De Fraissinette N."/>
            <person name="Rezende De Castro R."/>
            <person name="Schneider M.P."/>
            <person name="Vasconcelos V."/>
            <person name="Leao P.N."/>
        </authorList>
    </citation>
    <scope>NUCLEOTIDE SEQUENCE</scope>
    <source>
        <strain evidence="3">LEGE 07157</strain>
    </source>
</reference>
<dbReference type="SUPFAM" id="SSF51126">
    <property type="entry name" value="Pectin lyase-like"/>
    <property type="match status" value="3"/>
</dbReference>
<dbReference type="InterPro" id="IPR008638">
    <property type="entry name" value="FhaB/CdiA-like_TPS"/>
</dbReference>
<accession>A0A8J7AN03</accession>
<dbReference type="NCBIfam" id="TIGR01901">
    <property type="entry name" value="adhes_NPXG"/>
    <property type="match status" value="1"/>
</dbReference>
<dbReference type="EMBL" id="JADEWZ010000003">
    <property type="protein sequence ID" value="MBE9114828.1"/>
    <property type="molecule type" value="Genomic_DNA"/>
</dbReference>
<dbReference type="AlphaFoldDB" id="A0A8J7AN03"/>
<evidence type="ECO:0000259" key="2">
    <source>
        <dbReference type="SMART" id="SM00912"/>
    </source>
</evidence>
<keyword evidence="4" id="KW-1185">Reference proteome</keyword>
<dbReference type="InterPro" id="IPR011050">
    <property type="entry name" value="Pectin_lyase_fold/virulence"/>
</dbReference>
<keyword evidence="1" id="KW-0732">Signal</keyword>
<organism evidence="3 4">
    <name type="scientific">Lusitaniella coriacea LEGE 07157</name>
    <dbReference type="NCBI Taxonomy" id="945747"/>
    <lineage>
        <taxon>Bacteria</taxon>
        <taxon>Bacillati</taxon>
        <taxon>Cyanobacteriota</taxon>
        <taxon>Cyanophyceae</taxon>
        <taxon>Spirulinales</taxon>
        <taxon>Lusitaniellaceae</taxon>
        <taxon>Lusitaniella</taxon>
    </lineage>
</organism>
<gene>
    <name evidence="3" type="ORF">IQ249_02855</name>
</gene>
<evidence type="ECO:0000313" key="3">
    <source>
        <dbReference type="EMBL" id="MBE9114828.1"/>
    </source>
</evidence>
<proteinExistence type="predicted"/>
<sequence>MSQKISYSLLLTLGLLAPPVQAQIATDGTVGTIVTPSGNTFTITGGTTSGTNLFHSFSQFSVPTGGAAIFDNNTNIANIFSRVTGSSASNIDGKIQAAGTANLFLLNPNGIIFGANSSLQIGGSFLATTANSIQFADGVEFSATNSSLSPLLTISVPIGLQFGQNSGDIAVRGSGHNITSNNAFVSPIRRSGSVSGLRVSPGRTFALVGGSVNLEGGAIVANSGHIELGSVDSGIVHLNPTSLGWKFGYEGVQNFRDISLSQRSLLEASGFLGGGSIQIQASRFTLSDGSTALIQNFSSQPSGSIRISATELVDFGRPLPTAGIVNGLINETLGAGRGGNIEITTQRLTFTESGIIMTRTLSGANGGDIIVNASDSVRFQSAQSSSSLIVSAALRAGNAGDITLSTKRLTAAGGNISTPTLGFGNSGNLTINATESIDLFGADRGSQGAILAVSTFNSGDAGQLTINTPRLRVQEGSIISSSTFSRGTAGQILINASESVEISGSDSQTGELSLIKSSADIPSPGIRQFLRLSPIVDGVSGNVTINTPRLSVTDGAEISVSHAGSNSAGDVKINANSVFLDRGGRVIASTSSGEGGNLNLQLRDVLVMRNNSLISTNAGGTGNGGNITIQSPFIVAVPTENSDITANAFAGNGGNIQIATNGIFGLQFRPQLTPLSDITASSQLGVSGIVNISEFITDPSSGLTELSTTLADSSTQIKSDCSASQGGKFIVTGRGGLPPNPDERLQSDRAWVDIRDLSEFRGEKTAVEGQRAESFEMQGVEANSWRVNEAGNVELVAVVSNTEAQTPTVDCAGVPLTISFSQ</sequence>
<comment type="caution">
    <text evidence="3">The sequence shown here is derived from an EMBL/GenBank/DDBJ whole genome shotgun (WGS) entry which is preliminary data.</text>
</comment>